<evidence type="ECO:0000313" key="3">
    <source>
        <dbReference type="Proteomes" id="UP000037035"/>
    </source>
</evidence>
<keyword evidence="3" id="KW-1185">Reference proteome</keyword>
<gene>
    <name evidence="2" type="ORF">VP01_1077g10</name>
</gene>
<organism evidence="2 3">
    <name type="scientific">Puccinia sorghi</name>
    <dbReference type="NCBI Taxonomy" id="27349"/>
    <lineage>
        <taxon>Eukaryota</taxon>
        <taxon>Fungi</taxon>
        <taxon>Dikarya</taxon>
        <taxon>Basidiomycota</taxon>
        <taxon>Pucciniomycotina</taxon>
        <taxon>Pucciniomycetes</taxon>
        <taxon>Pucciniales</taxon>
        <taxon>Pucciniaceae</taxon>
        <taxon>Puccinia</taxon>
    </lineage>
</organism>
<comment type="caution">
    <text evidence="2">The sequence shown here is derived from an EMBL/GenBank/DDBJ whole genome shotgun (WGS) entry which is preliminary data.</text>
</comment>
<dbReference type="Proteomes" id="UP000037035">
    <property type="component" value="Unassembled WGS sequence"/>
</dbReference>
<evidence type="ECO:0000259" key="1">
    <source>
        <dbReference type="Pfam" id="PF21530"/>
    </source>
</evidence>
<name>A0A0L6VTQ6_9BASI</name>
<proteinExistence type="predicted"/>
<dbReference type="InterPro" id="IPR049163">
    <property type="entry name" value="Pif1-like_2B_dom"/>
</dbReference>
<reference evidence="2 3" key="1">
    <citation type="submission" date="2015-08" db="EMBL/GenBank/DDBJ databases">
        <title>Next Generation Sequencing and Analysis of the Genome of Puccinia sorghi L Schw, the Causal Agent of Maize Common Rust.</title>
        <authorList>
            <person name="Rochi L."/>
            <person name="Burguener G."/>
            <person name="Darino M."/>
            <person name="Turjanski A."/>
            <person name="Kreff E."/>
            <person name="Dieguez M.J."/>
            <person name="Sacco F."/>
        </authorList>
    </citation>
    <scope>NUCLEOTIDE SEQUENCE [LARGE SCALE GENOMIC DNA]</scope>
    <source>
        <strain evidence="2 3">RO10H11247</strain>
    </source>
</reference>
<dbReference type="STRING" id="27349.A0A0L6VTQ6"/>
<dbReference type="OrthoDB" id="3353471at2759"/>
<evidence type="ECO:0000313" key="2">
    <source>
        <dbReference type="EMBL" id="KNZ64002.1"/>
    </source>
</evidence>
<dbReference type="Pfam" id="PF21530">
    <property type="entry name" value="Pif1_2B_dom"/>
    <property type="match status" value="1"/>
</dbReference>
<protein>
    <recommendedName>
        <fullName evidence="1">DNA helicase Pif1-like 2B domain-containing protein</fullName>
    </recommendedName>
</protein>
<dbReference type="AlphaFoldDB" id="A0A0L6VTQ6"/>
<sequence length="105" mass="11731">MDTSNLIDPMIFEDNASQNHEAIQEELLHCVKFPGFPNYKLILKTNILVILTCNLNLQAGLSNGTQLLIIAIHEKNLLCKILTSSRVGDLVIIPQIQLNQEANHV</sequence>
<dbReference type="VEuPathDB" id="FungiDB:VP01_1077g10"/>
<dbReference type="EMBL" id="LAVV01000865">
    <property type="protein sequence ID" value="KNZ64002.1"/>
    <property type="molecule type" value="Genomic_DNA"/>
</dbReference>
<accession>A0A0L6VTQ6</accession>
<feature type="domain" description="DNA helicase Pif1-like 2B" evidence="1">
    <location>
        <begin position="26"/>
        <end position="70"/>
    </location>
</feature>